<gene>
    <name evidence="1" type="ORF">HAX54_029017</name>
</gene>
<dbReference type="Proteomes" id="UP000823775">
    <property type="component" value="Unassembled WGS sequence"/>
</dbReference>
<evidence type="ECO:0000313" key="1">
    <source>
        <dbReference type="EMBL" id="MCD7455646.1"/>
    </source>
</evidence>
<sequence>MGTTAIGYSSAKSSETSMKYRVLLTIGNSSAVCGSPPAVRRNFSANSFMIISPL</sequence>
<comment type="caution">
    <text evidence="1">The sequence shown here is derived from an EMBL/GenBank/DDBJ whole genome shotgun (WGS) entry which is preliminary data.</text>
</comment>
<protein>
    <submittedName>
        <fullName evidence="1">Uncharacterized protein</fullName>
    </submittedName>
</protein>
<feature type="non-terminal residue" evidence="1">
    <location>
        <position position="54"/>
    </location>
</feature>
<reference evidence="1 2" key="1">
    <citation type="journal article" date="2021" name="BMC Genomics">
        <title>Datura genome reveals duplications of psychoactive alkaloid biosynthetic genes and high mutation rate following tissue culture.</title>
        <authorList>
            <person name="Rajewski A."/>
            <person name="Carter-House D."/>
            <person name="Stajich J."/>
            <person name="Litt A."/>
        </authorList>
    </citation>
    <scope>NUCLEOTIDE SEQUENCE [LARGE SCALE GENOMIC DNA]</scope>
    <source>
        <strain evidence="1">AR-01</strain>
    </source>
</reference>
<organism evidence="1 2">
    <name type="scientific">Datura stramonium</name>
    <name type="common">Jimsonweed</name>
    <name type="synonym">Common thornapple</name>
    <dbReference type="NCBI Taxonomy" id="4076"/>
    <lineage>
        <taxon>Eukaryota</taxon>
        <taxon>Viridiplantae</taxon>
        <taxon>Streptophyta</taxon>
        <taxon>Embryophyta</taxon>
        <taxon>Tracheophyta</taxon>
        <taxon>Spermatophyta</taxon>
        <taxon>Magnoliopsida</taxon>
        <taxon>eudicotyledons</taxon>
        <taxon>Gunneridae</taxon>
        <taxon>Pentapetalae</taxon>
        <taxon>asterids</taxon>
        <taxon>lamiids</taxon>
        <taxon>Solanales</taxon>
        <taxon>Solanaceae</taxon>
        <taxon>Solanoideae</taxon>
        <taxon>Datureae</taxon>
        <taxon>Datura</taxon>
    </lineage>
</organism>
<name>A0ABS8SA18_DATST</name>
<accession>A0ABS8SA18</accession>
<keyword evidence="2" id="KW-1185">Reference proteome</keyword>
<dbReference type="EMBL" id="JACEIK010000358">
    <property type="protein sequence ID" value="MCD7455646.1"/>
    <property type="molecule type" value="Genomic_DNA"/>
</dbReference>
<evidence type="ECO:0000313" key="2">
    <source>
        <dbReference type="Proteomes" id="UP000823775"/>
    </source>
</evidence>
<proteinExistence type="predicted"/>